<evidence type="ECO:0000256" key="13">
    <source>
        <dbReference type="HAMAP-Rule" id="MF_03183"/>
    </source>
</evidence>
<keyword evidence="2" id="KW-0004">4Fe-4S</keyword>
<dbReference type="GO" id="GO:0005739">
    <property type="term" value="C:mitochondrion"/>
    <property type="evidence" value="ECO:0007669"/>
    <property type="project" value="UniProtKB-SubCell"/>
</dbReference>
<dbReference type="InterPro" id="IPR003265">
    <property type="entry name" value="HhH-GPD_domain"/>
</dbReference>
<dbReference type="PROSITE" id="PS01155">
    <property type="entry name" value="ENDONUCLEASE_III_2"/>
    <property type="match status" value="1"/>
</dbReference>
<comment type="catalytic activity">
    <reaction evidence="12 13">
        <text>2'-deoxyribonucleotide-(2'-deoxyribose 5'-phosphate)-2'-deoxyribonucleotide-DNA = a 3'-end 2'-deoxyribonucleotide-(2,3-dehydro-2,3-deoxyribose 5'-phosphate)-DNA + a 5'-end 5'-phospho-2'-deoxyribonucleoside-DNA + H(+)</text>
        <dbReference type="Rhea" id="RHEA:66592"/>
        <dbReference type="Rhea" id="RHEA-COMP:13180"/>
        <dbReference type="Rhea" id="RHEA-COMP:16897"/>
        <dbReference type="Rhea" id="RHEA-COMP:17067"/>
        <dbReference type="ChEBI" id="CHEBI:15378"/>
        <dbReference type="ChEBI" id="CHEBI:136412"/>
        <dbReference type="ChEBI" id="CHEBI:157695"/>
        <dbReference type="ChEBI" id="CHEBI:167181"/>
        <dbReference type="EC" id="4.2.99.18"/>
    </reaction>
</comment>
<evidence type="ECO:0000256" key="3">
    <source>
        <dbReference type="ARBA" id="ARBA00022723"/>
    </source>
</evidence>
<evidence type="ECO:0000256" key="5">
    <source>
        <dbReference type="ARBA" id="ARBA00022801"/>
    </source>
</evidence>
<dbReference type="GO" id="GO:0005634">
    <property type="term" value="C:nucleus"/>
    <property type="evidence" value="ECO:0007669"/>
    <property type="project" value="UniProtKB-SubCell"/>
</dbReference>
<name>A0AAN9BWQ1_9CAEN</name>
<dbReference type="Pfam" id="PF00633">
    <property type="entry name" value="HHH"/>
    <property type="match status" value="1"/>
</dbReference>
<sequence length="342" mass="38643">MSQSKYFTRQRLATSADSVYPHTEGSDHGHEVKKPASKLGRKRQHVKVDYHYDSTVASTVSSTGNQNIKAEPVCDSINSLSDNVQAQIIQYVFKVKEEPDAKAKKKWEPPLWREQLANIVEMRKFKDAPVDSMGCDELYDKDAEPKTLRYQILLSLMMSSQTKDGVTAAAIGRLRQHGCTVENILKTPDDQLGKLIYPVGFWRRKVDYIKRTSQILVDQHNGDIPDTLESLCQLPGVGPKMAHLAMKSAWKTITGIGVDTHVHRISNWLGWVRTKEPEQTRKALEEWLPREHWSEINHILVGFGQTICSPVAPKCVGCLNNDICPYAKSPKVKVKKGVKEEK</sequence>
<dbReference type="EC" id="4.2.99.18" evidence="13"/>
<feature type="region of interest" description="Disordered" evidence="14">
    <location>
        <begin position="1"/>
        <end position="40"/>
    </location>
</feature>
<dbReference type="SMART" id="SM00478">
    <property type="entry name" value="ENDO3c"/>
    <property type="match status" value="1"/>
</dbReference>
<dbReference type="GO" id="GO:0140078">
    <property type="term" value="F:class I DNA-(apurinic or apyrimidinic site) endonuclease activity"/>
    <property type="evidence" value="ECO:0007669"/>
    <property type="project" value="UniProtKB-EC"/>
</dbReference>
<dbReference type="GO" id="GO:0046872">
    <property type="term" value="F:metal ion binding"/>
    <property type="evidence" value="ECO:0007669"/>
    <property type="project" value="UniProtKB-KW"/>
</dbReference>
<dbReference type="CDD" id="cd00056">
    <property type="entry name" value="ENDO3c"/>
    <property type="match status" value="1"/>
</dbReference>
<keyword evidence="6" id="KW-0809">Transit peptide</keyword>
<comment type="caution">
    <text evidence="16">The sequence shown here is derived from an EMBL/GenBank/DDBJ whole genome shotgun (WGS) entry which is preliminary data.</text>
</comment>
<keyword evidence="10 13" id="KW-0456">Lyase</keyword>
<dbReference type="GO" id="GO:0006285">
    <property type="term" value="P:base-excision repair, AP site formation"/>
    <property type="evidence" value="ECO:0007669"/>
    <property type="project" value="UniProtKB-UniRule"/>
</dbReference>
<evidence type="ECO:0000256" key="9">
    <source>
        <dbReference type="ARBA" id="ARBA00023204"/>
    </source>
</evidence>
<dbReference type="GO" id="GO:0003677">
    <property type="term" value="F:DNA binding"/>
    <property type="evidence" value="ECO:0007669"/>
    <property type="project" value="UniProtKB-UniRule"/>
</dbReference>
<dbReference type="GO" id="GO:0006289">
    <property type="term" value="P:nucleotide-excision repair"/>
    <property type="evidence" value="ECO:0007669"/>
    <property type="project" value="TreeGrafter"/>
</dbReference>
<evidence type="ECO:0000256" key="12">
    <source>
        <dbReference type="ARBA" id="ARBA00044632"/>
    </source>
</evidence>
<evidence type="ECO:0000256" key="8">
    <source>
        <dbReference type="ARBA" id="ARBA00023014"/>
    </source>
</evidence>
<evidence type="ECO:0000256" key="6">
    <source>
        <dbReference type="ARBA" id="ARBA00022946"/>
    </source>
</evidence>
<keyword evidence="13" id="KW-0539">Nucleus</keyword>
<protein>
    <recommendedName>
        <fullName evidence="13">Endonuclease III homolog</fullName>
        <ecNumber evidence="13">3.2.2.-</ecNumber>
        <ecNumber evidence="13">4.2.99.18</ecNumber>
    </recommendedName>
    <alternativeName>
        <fullName evidence="13">Bifunctional DNA N-glycosylase/DNA-(apurinic or apyrimidinic site) lyase</fullName>
        <shortName evidence="13">DNA glycosylase/AP lyase</shortName>
    </alternativeName>
</protein>
<accession>A0AAN9BWQ1</accession>
<dbReference type="HAMAP" id="MF_03183">
    <property type="entry name" value="Endonuclease_III_Nth"/>
    <property type="match status" value="1"/>
</dbReference>
<dbReference type="PANTHER" id="PTHR43286:SF1">
    <property type="entry name" value="ENDONUCLEASE III-LIKE PROTEIN 1"/>
    <property type="match status" value="1"/>
</dbReference>
<evidence type="ECO:0000256" key="2">
    <source>
        <dbReference type="ARBA" id="ARBA00022485"/>
    </source>
</evidence>
<keyword evidence="17" id="KW-1185">Reference proteome</keyword>
<dbReference type="GO" id="GO:0000703">
    <property type="term" value="F:oxidized pyrimidine nucleobase lesion DNA N-glycosylase activity"/>
    <property type="evidence" value="ECO:0007669"/>
    <property type="project" value="UniProtKB-UniRule"/>
</dbReference>
<feature type="domain" description="HhH-GPD" evidence="15">
    <location>
        <begin position="158"/>
        <end position="306"/>
    </location>
</feature>
<dbReference type="EMBL" id="JBAMIC010000002">
    <property type="protein sequence ID" value="KAK7112932.1"/>
    <property type="molecule type" value="Genomic_DNA"/>
</dbReference>
<evidence type="ECO:0000256" key="10">
    <source>
        <dbReference type="ARBA" id="ARBA00023239"/>
    </source>
</evidence>
<organism evidence="16 17">
    <name type="scientific">Littorina saxatilis</name>
    <dbReference type="NCBI Taxonomy" id="31220"/>
    <lineage>
        <taxon>Eukaryota</taxon>
        <taxon>Metazoa</taxon>
        <taxon>Spiralia</taxon>
        <taxon>Lophotrochozoa</taxon>
        <taxon>Mollusca</taxon>
        <taxon>Gastropoda</taxon>
        <taxon>Caenogastropoda</taxon>
        <taxon>Littorinimorpha</taxon>
        <taxon>Littorinoidea</taxon>
        <taxon>Littorinidae</taxon>
        <taxon>Littorina</taxon>
    </lineage>
</organism>
<evidence type="ECO:0000256" key="11">
    <source>
        <dbReference type="ARBA" id="ARBA00023295"/>
    </source>
</evidence>
<keyword evidence="7" id="KW-0408">Iron</keyword>
<feature type="compositionally biased region" description="Polar residues" evidence="14">
    <location>
        <begin position="1"/>
        <end position="17"/>
    </location>
</feature>
<evidence type="ECO:0000256" key="4">
    <source>
        <dbReference type="ARBA" id="ARBA00022763"/>
    </source>
</evidence>
<proteinExistence type="inferred from homology"/>
<evidence type="ECO:0000256" key="7">
    <source>
        <dbReference type="ARBA" id="ARBA00023004"/>
    </source>
</evidence>
<comment type="caution">
    <text evidence="13">Lacks conserved residue(s) required for the propagation of feature annotation.</text>
</comment>
<dbReference type="InterPro" id="IPR023170">
    <property type="entry name" value="HhH_base_excis_C"/>
</dbReference>
<dbReference type="InterPro" id="IPR004036">
    <property type="entry name" value="Endonuclease-III-like_CS2"/>
</dbReference>
<keyword evidence="5 13" id="KW-0378">Hydrolase</keyword>
<dbReference type="FunFam" id="1.10.340.30:FF:000005">
    <property type="entry name" value="Endonuclease III-like protein 1"/>
    <property type="match status" value="1"/>
</dbReference>
<dbReference type="FunFam" id="1.10.1670.10:FF:000003">
    <property type="entry name" value="Endonuclease III homolog"/>
    <property type="match status" value="1"/>
</dbReference>
<keyword evidence="3" id="KW-0479">Metal-binding</keyword>
<dbReference type="SUPFAM" id="SSF48150">
    <property type="entry name" value="DNA-glycosylase"/>
    <property type="match status" value="1"/>
</dbReference>
<evidence type="ECO:0000256" key="14">
    <source>
        <dbReference type="SAM" id="MobiDB-lite"/>
    </source>
</evidence>
<gene>
    <name evidence="13" type="primary">NTH1</name>
    <name evidence="16" type="ORF">V1264_012306</name>
</gene>
<evidence type="ECO:0000313" key="17">
    <source>
        <dbReference type="Proteomes" id="UP001374579"/>
    </source>
</evidence>
<keyword evidence="11 13" id="KW-0326">Glycosidase</keyword>
<dbReference type="EC" id="3.2.2.-" evidence="13"/>
<keyword evidence="4 13" id="KW-0227">DNA damage</keyword>
<keyword evidence="9 13" id="KW-0234">DNA repair</keyword>
<dbReference type="PANTHER" id="PTHR43286">
    <property type="entry name" value="ENDONUCLEASE III-LIKE PROTEIN 1"/>
    <property type="match status" value="1"/>
</dbReference>
<comment type="similarity">
    <text evidence="1 13">Belongs to the Nth/MutY family.</text>
</comment>
<dbReference type="Proteomes" id="UP001374579">
    <property type="component" value="Unassembled WGS sequence"/>
</dbReference>
<dbReference type="GO" id="GO:0051539">
    <property type="term" value="F:4 iron, 4 sulfur cluster binding"/>
    <property type="evidence" value="ECO:0007669"/>
    <property type="project" value="UniProtKB-KW"/>
</dbReference>
<keyword evidence="13" id="KW-0496">Mitochondrion</keyword>
<dbReference type="Pfam" id="PF00730">
    <property type="entry name" value="HhH-GPD"/>
    <property type="match status" value="1"/>
</dbReference>
<dbReference type="InterPro" id="IPR011257">
    <property type="entry name" value="DNA_glycosylase"/>
</dbReference>
<keyword evidence="8" id="KW-0411">Iron-sulfur</keyword>
<comment type="subcellular location">
    <subcellularLocation>
        <location evidence="13">Nucleus</location>
    </subcellularLocation>
    <subcellularLocation>
        <location evidence="13">Mitochondrion</location>
    </subcellularLocation>
</comment>
<dbReference type="Gene3D" id="1.10.1670.10">
    <property type="entry name" value="Helix-hairpin-Helix base-excision DNA repair enzymes (C-terminal)"/>
    <property type="match status" value="1"/>
</dbReference>
<evidence type="ECO:0000313" key="16">
    <source>
        <dbReference type="EMBL" id="KAK7112932.1"/>
    </source>
</evidence>
<dbReference type="InterPro" id="IPR000445">
    <property type="entry name" value="HhH_motif"/>
</dbReference>
<evidence type="ECO:0000259" key="15">
    <source>
        <dbReference type="SMART" id="SM00478"/>
    </source>
</evidence>
<evidence type="ECO:0000256" key="1">
    <source>
        <dbReference type="ARBA" id="ARBA00008343"/>
    </source>
</evidence>
<feature type="compositionally biased region" description="Basic and acidic residues" evidence="14">
    <location>
        <begin position="24"/>
        <end position="34"/>
    </location>
</feature>
<dbReference type="AlphaFoldDB" id="A0AAN9BWQ1"/>
<dbReference type="InterPro" id="IPR030841">
    <property type="entry name" value="NTH1"/>
</dbReference>
<dbReference type="Gene3D" id="1.10.340.30">
    <property type="entry name" value="Hypothetical protein, domain 2"/>
    <property type="match status" value="1"/>
</dbReference>
<reference evidence="16 17" key="1">
    <citation type="submission" date="2024-02" db="EMBL/GenBank/DDBJ databases">
        <title>Chromosome-scale genome assembly of the rough periwinkle Littorina saxatilis.</title>
        <authorList>
            <person name="De Jode A."/>
            <person name="Faria R."/>
            <person name="Formenti G."/>
            <person name="Sims Y."/>
            <person name="Smith T.P."/>
            <person name="Tracey A."/>
            <person name="Wood J.M.D."/>
            <person name="Zagrodzka Z.B."/>
            <person name="Johannesson K."/>
            <person name="Butlin R.K."/>
            <person name="Leder E.H."/>
        </authorList>
    </citation>
    <scope>NUCLEOTIDE SEQUENCE [LARGE SCALE GENOMIC DNA]</scope>
    <source>
        <strain evidence="16">Snail1</strain>
        <tissue evidence="16">Muscle</tissue>
    </source>
</reference>
<comment type="function">
    <text evidence="13">Bifunctional DNA N-glycosylase with associated apurinic/apyrimidinic (AP) lyase function that catalyzes the first step in base excision repair (BER), the primary repair pathway for the repair of oxidative DNA damage. The DNA N-glycosylase activity releases the damaged DNA base from DNA by cleaving the N-glycosidic bond, leaving an AP site. The AP lyase activity cleaves the phosphodiester bond 3' to the AP site by a beta-elimination. Primarily recognizes and repairs oxidative base damage of pyrimidines.</text>
</comment>